<dbReference type="AlphaFoldDB" id="D6SSP4"/>
<accession>D6SSP4</accession>
<name>D6SSP4_9BACT</name>
<comment type="caution">
    <text evidence="1">The sequence shown here is derived from an EMBL/GenBank/DDBJ whole genome shotgun (WGS) entry which is preliminary data.</text>
</comment>
<gene>
    <name evidence="1" type="ORF">Dthio_PD1049</name>
</gene>
<sequence>MLSQLKEVNLKSCNQKTANNSSKIRALCTAVRSLAMPVS</sequence>
<protein>
    <submittedName>
        <fullName evidence="1">Uncharacterized protein</fullName>
    </submittedName>
</protein>
<dbReference type="EMBL" id="ACJN02000003">
    <property type="protein sequence ID" value="EFI33710.1"/>
    <property type="molecule type" value="Genomic_DNA"/>
</dbReference>
<dbReference type="Proteomes" id="UP000005496">
    <property type="component" value="Unassembled WGS sequence"/>
</dbReference>
<organism evidence="1 2">
    <name type="scientific">Desulfonatronospira thiodismutans ASO3-1</name>
    <dbReference type="NCBI Taxonomy" id="555779"/>
    <lineage>
        <taxon>Bacteria</taxon>
        <taxon>Pseudomonadati</taxon>
        <taxon>Thermodesulfobacteriota</taxon>
        <taxon>Desulfovibrionia</taxon>
        <taxon>Desulfovibrionales</taxon>
        <taxon>Desulfonatronovibrionaceae</taxon>
        <taxon>Desulfonatronospira</taxon>
    </lineage>
</organism>
<reference evidence="1" key="1">
    <citation type="submission" date="2010-05" db="EMBL/GenBank/DDBJ databases">
        <title>The draft genome of Desulfonatronospira thiodismutans ASO3-1.</title>
        <authorList>
            <consortium name="US DOE Joint Genome Institute (JGI-PGF)"/>
            <person name="Lucas S."/>
            <person name="Copeland A."/>
            <person name="Lapidus A."/>
            <person name="Cheng J.-F."/>
            <person name="Bruce D."/>
            <person name="Goodwin L."/>
            <person name="Pitluck S."/>
            <person name="Chertkov O."/>
            <person name="Brettin T."/>
            <person name="Detter J.C."/>
            <person name="Han C."/>
            <person name="Land M.L."/>
            <person name="Hauser L."/>
            <person name="Kyrpides N."/>
            <person name="Mikhailova N."/>
            <person name="Muyzer G."/>
            <person name="Woyke T."/>
        </authorList>
    </citation>
    <scope>NUCLEOTIDE SEQUENCE [LARGE SCALE GENOMIC DNA]</scope>
    <source>
        <strain evidence="1">ASO3-1</strain>
    </source>
</reference>
<proteinExistence type="predicted"/>
<evidence type="ECO:0000313" key="2">
    <source>
        <dbReference type="Proteomes" id="UP000005496"/>
    </source>
</evidence>
<keyword evidence="2" id="KW-1185">Reference proteome</keyword>
<evidence type="ECO:0000313" key="1">
    <source>
        <dbReference type="EMBL" id="EFI33710.1"/>
    </source>
</evidence>